<dbReference type="HOGENOM" id="CLU_037612_0_0_7"/>
<dbReference type="Proteomes" id="UP000001052">
    <property type="component" value="Chromosome"/>
</dbReference>
<evidence type="ECO:0000256" key="4">
    <source>
        <dbReference type="SAM" id="MobiDB-lite"/>
    </source>
</evidence>
<sequence length="301" mass="33498">MMADERPRDQAETLRSLRSPEPQAVVAETGRDTKVISVTSGKGGVGKTSVVSNLAVAWAKQGSRVLIIDADLGLANIDVVFGLSPRYTLNNFFRGQRRLDEVMTEGPYGIKVMPAGSGMQDMTKLSPEQRLRFLQELEALNEDFDLVLIDTGAGISENVTYFSTAAQTIMVVTTPQITAITDAYALMKLLALEYQEKNFSLLVNSVGSQREALQVYEKMTLVTSRFLDVSVEFTGWLPFDKRINDALKKQKPYIDMFPKAKLTEACLAVANNLQNESAVQPDKGTPQFFWEKLLNLCDRKR</sequence>
<dbReference type="eggNOG" id="COG0455">
    <property type="taxonomic scope" value="Bacteria"/>
</dbReference>
<feature type="compositionally biased region" description="Basic and acidic residues" evidence="4">
    <location>
        <begin position="1"/>
        <end position="12"/>
    </location>
</feature>
<name>C8WYX1_DESRD</name>
<dbReference type="Gene3D" id="3.40.50.300">
    <property type="entry name" value="P-loop containing nucleotide triphosphate hydrolases"/>
    <property type="match status" value="1"/>
</dbReference>
<keyword evidence="1 3" id="KW-0547">Nucleotide-binding</keyword>
<dbReference type="GO" id="GO:0051782">
    <property type="term" value="P:negative regulation of cell division"/>
    <property type="evidence" value="ECO:0007669"/>
    <property type="project" value="TreeGrafter"/>
</dbReference>
<dbReference type="GO" id="GO:0009898">
    <property type="term" value="C:cytoplasmic side of plasma membrane"/>
    <property type="evidence" value="ECO:0007669"/>
    <property type="project" value="TreeGrafter"/>
</dbReference>
<reference evidence="6" key="1">
    <citation type="submission" date="2009-09" db="EMBL/GenBank/DDBJ databases">
        <title>The complete chromosome of Desulfohalobium retbaense DSM 5692.</title>
        <authorList>
            <consortium name="US DOE Joint Genome Institute (JGI-PGF)"/>
            <person name="Lucas S."/>
            <person name="Copeland A."/>
            <person name="Lapidus A."/>
            <person name="Glavina del Rio T."/>
            <person name="Dalin E."/>
            <person name="Tice H."/>
            <person name="Bruce D."/>
            <person name="Goodwin L."/>
            <person name="Pitluck S."/>
            <person name="Kyrpides N."/>
            <person name="Mavromatis K."/>
            <person name="Ivanova N."/>
            <person name="Mikhailova N."/>
            <person name="Munk A.C."/>
            <person name="Brettin T."/>
            <person name="Detter J.C."/>
            <person name="Han C."/>
            <person name="Tapia R."/>
            <person name="Larimer F."/>
            <person name="Land M."/>
            <person name="Hauser L."/>
            <person name="Markowitz V."/>
            <person name="Cheng J.-F."/>
            <person name="Hugenholtz P."/>
            <person name="Woyke T."/>
            <person name="Wu D."/>
            <person name="Spring S."/>
            <person name="Klenk H.-P."/>
            <person name="Eisen J.A."/>
        </authorList>
    </citation>
    <scope>NUCLEOTIDE SEQUENCE [LARGE SCALE GENOMIC DNA]</scope>
    <source>
        <strain evidence="6">DSM 5692</strain>
    </source>
</reference>
<dbReference type="STRING" id="485915.Dret_0590"/>
<evidence type="ECO:0000256" key="1">
    <source>
        <dbReference type="ARBA" id="ARBA00022741"/>
    </source>
</evidence>
<dbReference type="AlphaFoldDB" id="C8WYX1"/>
<feature type="region of interest" description="Disordered" evidence="4">
    <location>
        <begin position="1"/>
        <end position="25"/>
    </location>
</feature>
<dbReference type="PIRSF" id="PIRSF003092">
    <property type="entry name" value="MinD"/>
    <property type="match status" value="1"/>
</dbReference>
<keyword evidence="2 3" id="KW-0067">ATP-binding</keyword>
<dbReference type="EMBL" id="CP001734">
    <property type="protein sequence ID" value="ACV67887.1"/>
    <property type="molecule type" value="Genomic_DNA"/>
</dbReference>
<dbReference type="Pfam" id="PF10609">
    <property type="entry name" value="ParA"/>
    <property type="match status" value="1"/>
</dbReference>
<proteinExistence type="predicted"/>
<keyword evidence="6" id="KW-1185">Reference proteome</keyword>
<protein>
    <submittedName>
        <fullName evidence="5">Cobyrinic acid ac-diamide synthase</fullName>
    </submittedName>
</protein>
<dbReference type="RefSeq" id="WP_015751045.1">
    <property type="nucleotide sequence ID" value="NC_013223.1"/>
</dbReference>
<evidence type="ECO:0000313" key="5">
    <source>
        <dbReference type="EMBL" id="ACV67887.1"/>
    </source>
</evidence>
<dbReference type="InterPro" id="IPR027417">
    <property type="entry name" value="P-loop_NTPase"/>
</dbReference>
<dbReference type="InterPro" id="IPR033756">
    <property type="entry name" value="YlxH/NBP35"/>
</dbReference>
<dbReference type="PANTHER" id="PTHR43384:SF4">
    <property type="entry name" value="CELLULOSE BIOSYNTHESIS PROTEIN BCSQ-RELATED"/>
    <property type="match status" value="1"/>
</dbReference>
<evidence type="ECO:0000256" key="3">
    <source>
        <dbReference type="PIRSR" id="PIRSR003092-1"/>
    </source>
</evidence>
<dbReference type="InterPro" id="IPR033875">
    <property type="entry name" value="FlhG"/>
</dbReference>
<accession>C8WYX1</accession>
<gene>
    <name evidence="5" type="ordered locus">Dret_0590</name>
</gene>
<dbReference type="GO" id="GO:0005524">
    <property type="term" value="F:ATP binding"/>
    <property type="evidence" value="ECO:0007669"/>
    <property type="project" value="UniProtKB-KW"/>
</dbReference>
<reference evidence="5 6" key="2">
    <citation type="journal article" date="2010" name="Stand. Genomic Sci.">
        <title>Complete genome sequence of Desulfohalobium retbaense type strain (HR(100)).</title>
        <authorList>
            <person name="Spring S."/>
            <person name="Nolan M."/>
            <person name="Lapidus A."/>
            <person name="Glavina Del Rio T."/>
            <person name="Copeland A."/>
            <person name="Tice H."/>
            <person name="Cheng J.F."/>
            <person name="Lucas S."/>
            <person name="Land M."/>
            <person name="Chen F."/>
            <person name="Bruce D."/>
            <person name="Goodwin L."/>
            <person name="Pitluck S."/>
            <person name="Ivanova N."/>
            <person name="Mavromatis K."/>
            <person name="Mikhailova N."/>
            <person name="Pati A."/>
            <person name="Chen A."/>
            <person name="Palaniappan K."/>
            <person name="Hauser L."/>
            <person name="Chang Y.J."/>
            <person name="Jeffries C.D."/>
            <person name="Munk C."/>
            <person name="Kiss H."/>
            <person name="Chain P."/>
            <person name="Han C."/>
            <person name="Brettin T."/>
            <person name="Detter J.C."/>
            <person name="Schuler E."/>
            <person name="Goker M."/>
            <person name="Rohde M."/>
            <person name="Bristow J."/>
            <person name="Eisen J.A."/>
            <person name="Markowitz V."/>
            <person name="Hugenholtz P."/>
            <person name="Kyrpides N.C."/>
            <person name="Klenk H.P."/>
        </authorList>
    </citation>
    <scope>NUCLEOTIDE SEQUENCE [LARGE SCALE GENOMIC DNA]</scope>
    <source>
        <strain evidence="5 6">DSM 5692</strain>
    </source>
</reference>
<dbReference type="GO" id="GO:0016887">
    <property type="term" value="F:ATP hydrolysis activity"/>
    <property type="evidence" value="ECO:0007669"/>
    <property type="project" value="TreeGrafter"/>
</dbReference>
<dbReference type="CDD" id="cd02038">
    <property type="entry name" value="FlhG-like"/>
    <property type="match status" value="1"/>
</dbReference>
<organism evidence="5 6">
    <name type="scientific">Desulfohalobium retbaense (strain ATCC 49708 / DSM 5692 / JCM 16813 / HR100)</name>
    <dbReference type="NCBI Taxonomy" id="485915"/>
    <lineage>
        <taxon>Bacteria</taxon>
        <taxon>Pseudomonadati</taxon>
        <taxon>Thermodesulfobacteriota</taxon>
        <taxon>Desulfovibrionia</taxon>
        <taxon>Desulfovibrionales</taxon>
        <taxon>Desulfohalobiaceae</taxon>
        <taxon>Desulfohalobium</taxon>
    </lineage>
</organism>
<dbReference type="InterPro" id="IPR050625">
    <property type="entry name" value="ParA/MinD_ATPase"/>
</dbReference>
<dbReference type="InterPro" id="IPR025501">
    <property type="entry name" value="MinD_FleN"/>
</dbReference>
<dbReference type="GO" id="GO:0005829">
    <property type="term" value="C:cytosol"/>
    <property type="evidence" value="ECO:0007669"/>
    <property type="project" value="TreeGrafter"/>
</dbReference>
<dbReference type="PANTHER" id="PTHR43384">
    <property type="entry name" value="SEPTUM SITE-DETERMINING PROTEIN MIND HOMOLOG, CHLOROPLASTIC-RELATED"/>
    <property type="match status" value="1"/>
</dbReference>
<dbReference type="KEGG" id="drt:Dret_0590"/>
<feature type="binding site" evidence="3">
    <location>
        <begin position="42"/>
        <end position="49"/>
    </location>
    <ligand>
        <name>ATP</name>
        <dbReference type="ChEBI" id="CHEBI:30616"/>
    </ligand>
</feature>
<evidence type="ECO:0000313" key="6">
    <source>
        <dbReference type="Proteomes" id="UP000001052"/>
    </source>
</evidence>
<dbReference type="SUPFAM" id="SSF52540">
    <property type="entry name" value="P-loop containing nucleoside triphosphate hydrolases"/>
    <property type="match status" value="1"/>
</dbReference>
<evidence type="ECO:0000256" key="2">
    <source>
        <dbReference type="ARBA" id="ARBA00022840"/>
    </source>
</evidence>